<accession>A0ABY3RRX8</accession>
<dbReference type="SUPFAM" id="SSF46894">
    <property type="entry name" value="C-terminal effector domain of the bipartite response regulators"/>
    <property type="match status" value="1"/>
</dbReference>
<gene>
    <name evidence="2" type="ORF">K8F61_13265</name>
</gene>
<dbReference type="Proteomes" id="UP001199642">
    <property type="component" value="Chromosome"/>
</dbReference>
<evidence type="ECO:0000259" key="1">
    <source>
        <dbReference type="PROSITE" id="PS00622"/>
    </source>
</evidence>
<keyword evidence="3" id="KW-1185">Reference proteome</keyword>
<dbReference type="EMBL" id="CP082781">
    <property type="protein sequence ID" value="UGS25635.1"/>
    <property type="molecule type" value="Genomic_DNA"/>
</dbReference>
<feature type="domain" description="HTH luxR-type" evidence="1">
    <location>
        <begin position="808"/>
        <end position="835"/>
    </location>
</feature>
<dbReference type="InterPro" id="IPR016032">
    <property type="entry name" value="Sig_transdc_resp-reg_C-effctor"/>
</dbReference>
<dbReference type="InterPro" id="IPR036388">
    <property type="entry name" value="WH-like_DNA-bd_sf"/>
</dbReference>
<dbReference type="PROSITE" id="PS00622">
    <property type="entry name" value="HTH_LUXR_1"/>
    <property type="match status" value="1"/>
</dbReference>
<sequence length="850" mass="91085">MTRSGEETPDGVAERIRAEHARTRAGGGRAGVVVALPGLWGAARLRERLLGTDALLVQSFPSGTGSAELVIHVERDGRWVPDSRALDARGLDARTALPLVLIERADTLIDAHAARLCRLAREGQGFLVVLTPARSELPESLRQLTTTGVLGVEEVRPIDTTRVRALIRGRLGNEPSAVAVSRLSGCSGGHTGLLPAVTDEAMRTGALIRDDDEWVWDPHREPAFEEALRAASDTLLAGFGPAHRRALHVAALAGSLPEQSARRLLGADVVSSLRQQGLLRADRFTAGGHRSLSLRVGALRTVFSESRACESVRLWHEVGQEMSEEDGGAAAEVGLAAWRVRVEGALSPRETGRLAALALGVGRFDDARLLLDAVSGDDADLWILRARVDAAQGDVTRALGRVCDRFVADPSGDRSATRAAAYLLARLAVFHPDAHEALRWLNDRSGAGGAGIADGSAFLSTLVSADRDIDPAALRAGTMSTDPDEEMTARLWEGAHLAFRGEPHAGREILLTLLDDAHREPGYRECLDQTAALLLILHEQFGWRPLAEDPPLWSREYDVIGSVRLAPLHDLMRASVAARAGMLERTRRGLSRAAAAFSERDPFGLRPFAEALALATGNREDAPGREHRGGEHRGGPGFWALSSITEGLRVIADAGFGPEAVTGLLRLAAEAAEDGFPAQRTELLFMALIAGSEAAAEQVLAGQEPSRTTRTAVTEDIARALVSTGDHAEALAVVRRLRGHGADLLAVRLLGHLWPRLPADSPVRRGAASLALALERDVGSEPWAAGSVLRDIVPSTRERDVLRGLSQGDPTRVIATRMRLSPRTVEGIISRMLRRYGCANRVELLALGPV</sequence>
<evidence type="ECO:0000313" key="3">
    <source>
        <dbReference type="Proteomes" id="UP001199642"/>
    </source>
</evidence>
<dbReference type="RefSeq" id="WP_231819460.1">
    <property type="nucleotide sequence ID" value="NZ_CP082781.1"/>
</dbReference>
<proteinExistence type="predicted"/>
<reference evidence="2 3" key="1">
    <citation type="submission" date="2023-01" db="EMBL/GenBank/DDBJ databases">
        <title>Characterization of estradiol degrading bacteria Microbacterium sp. MZT7 and reveal degrading genes through genome analysis.</title>
        <authorList>
            <person name="Hao P."/>
            <person name="Gao Y."/>
        </authorList>
    </citation>
    <scope>NUCLEOTIDE SEQUENCE [LARGE SCALE GENOMIC DNA]</scope>
    <source>
        <strain evidence="2 3">MZT7</strain>
    </source>
</reference>
<dbReference type="Gene3D" id="1.10.10.10">
    <property type="entry name" value="Winged helix-like DNA-binding domain superfamily/Winged helix DNA-binding domain"/>
    <property type="match status" value="1"/>
</dbReference>
<name>A0ABY3RRX8_9MICO</name>
<protein>
    <submittedName>
        <fullName evidence="2">Helix-turn-helix transcriptional regulator</fullName>
    </submittedName>
</protein>
<dbReference type="InterPro" id="IPR000792">
    <property type="entry name" value="Tscrpt_reg_LuxR_C"/>
</dbReference>
<organism evidence="2 3">
    <name type="scientific">Microbacterium resistens</name>
    <dbReference type="NCBI Taxonomy" id="156977"/>
    <lineage>
        <taxon>Bacteria</taxon>
        <taxon>Bacillati</taxon>
        <taxon>Actinomycetota</taxon>
        <taxon>Actinomycetes</taxon>
        <taxon>Micrococcales</taxon>
        <taxon>Microbacteriaceae</taxon>
        <taxon>Microbacterium</taxon>
    </lineage>
</organism>
<dbReference type="Pfam" id="PF00196">
    <property type="entry name" value="GerE"/>
    <property type="match status" value="1"/>
</dbReference>
<evidence type="ECO:0000313" key="2">
    <source>
        <dbReference type="EMBL" id="UGS25635.1"/>
    </source>
</evidence>
<dbReference type="SMART" id="SM00421">
    <property type="entry name" value="HTH_LUXR"/>
    <property type="match status" value="1"/>
</dbReference>